<dbReference type="Gene3D" id="1.10.150.20">
    <property type="entry name" value="5' to 3' exonuclease, C-terminal subdomain"/>
    <property type="match status" value="1"/>
</dbReference>
<evidence type="ECO:0008006" key="4">
    <source>
        <dbReference type="Google" id="ProtNLM"/>
    </source>
</evidence>
<dbReference type="OrthoDB" id="10251254at2759"/>
<protein>
    <recommendedName>
        <fullName evidence="4">DNA recombination and repair protein Rad51-like C-terminal domain-containing protein</fullName>
    </recommendedName>
</protein>
<accession>A0A9P4Q4K0</accession>
<evidence type="ECO:0000256" key="1">
    <source>
        <dbReference type="ARBA" id="ARBA00023125"/>
    </source>
</evidence>
<dbReference type="Proteomes" id="UP000799441">
    <property type="component" value="Unassembled WGS sequence"/>
</dbReference>
<dbReference type="AlphaFoldDB" id="A0A9P4Q4K0"/>
<gene>
    <name evidence="2" type="ORF">K431DRAFT_285771</name>
</gene>
<keyword evidence="1" id="KW-0238">DNA-binding</keyword>
<dbReference type="PANTHER" id="PTHR22942:SF30">
    <property type="entry name" value="MEIOTIC RECOMBINATION PROTEIN DMC1_LIM15 HOMOLOG"/>
    <property type="match status" value="1"/>
</dbReference>
<sequence length="115" mass="12649">MPASVISDDEVEEQLIVDIDQLQAHGIGQADIGKMKAAGLYTVASVHSSTTKTLLKIRGFSEVKVEKVKEAVRKCLPNGAGYVTGHELLQLRRRCFRISTGSKQWDSILNGLRHC</sequence>
<dbReference type="GO" id="GO:0008094">
    <property type="term" value="F:ATP-dependent activity, acting on DNA"/>
    <property type="evidence" value="ECO:0007669"/>
    <property type="project" value="TreeGrafter"/>
</dbReference>
<dbReference type="PANTHER" id="PTHR22942">
    <property type="entry name" value="RECA/RAD51/RADA DNA STRAND-PAIRING FAMILY MEMBER"/>
    <property type="match status" value="1"/>
</dbReference>
<proteinExistence type="predicted"/>
<keyword evidence="3" id="KW-1185">Reference proteome</keyword>
<dbReference type="GO" id="GO:0003690">
    <property type="term" value="F:double-stranded DNA binding"/>
    <property type="evidence" value="ECO:0007669"/>
    <property type="project" value="TreeGrafter"/>
</dbReference>
<dbReference type="GO" id="GO:0000730">
    <property type="term" value="P:DNA recombinase assembly"/>
    <property type="evidence" value="ECO:0007669"/>
    <property type="project" value="TreeGrafter"/>
</dbReference>
<dbReference type="GO" id="GO:0000794">
    <property type="term" value="C:condensed nuclear chromosome"/>
    <property type="evidence" value="ECO:0007669"/>
    <property type="project" value="TreeGrafter"/>
</dbReference>
<comment type="caution">
    <text evidence="2">The sequence shown here is derived from an EMBL/GenBank/DDBJ whole genome shotgun (WGS) entry which is preliminary data.</text>
</comment>
<dbReference type="GO" id="GO:0007131">
    <property type="term" value="P:reciprocal meiotic recombination"/>
    <property type="evidence" value="ECO:0007669"/>
    <property type="project" value="TreeGrafter"/>
</dbReference>
<dbReference type="GO" id="GO:0000150">
    <property type="term" value="F:DNA strand exchange activity"/>
    <property type="evidence" value="ECO:0007669"/>
    <property type="project" value="TreeGrafter"/>
</dbReference>
<reference evidence="2" key="1">
    <citation type="journal article" date="2020" name="Stud. Mycol.">
        <title>101 Dothideomycetes genomes: a test case for predicting lifestyles and emergence of pathogens.</title>
        <authorList>
            <person name="Haridas S."/>
            <person name="Albert R."/>
            <person name="Binder M."/>
            <person name="Bloem J."/>
            <person name="Labutti K."/>
            <person name="Salamov A."/>
            <person name="Andreopoulos B."/>
            <person name="Baker S."/>
            <person name="Barry K."/>
            <person name="Bills G."/>
            <person name="Bluhm B."/>
            <person name="Cannon C."/>
            <person name="Castanera R."/>
            <person name="Culley D."/>
            <person name="Daum C."/>
            <person name="Ezra D."/>
            <person name="Gonzalez J."/>
            <person name="Henrissat B."/>
            <person name="Kuo A."/>
            <person name="Liang C."/>
            <person name="Lipzen A."/>
            <person name="Lutzoni F."/>
            <person name="Magnuson J."/>
            <person name="Mondo S."/>
            <person name="Nolan M."/>
            <person name="Ohm R."/>
            <person name="Pangilinan J."/>
            <person name="Park H.-J."/>
            <person name="Ramirez L."/>
            <person name="Alfaro M."/>
            <person name="Sun H."/>
            <person name="Tritt A."/>
            <person name="Yoshinaga Y."/>
            <person name="Zwiers L.-H."/>
            <person name="Turgeon B."/>
            <person name="Goodwin S."/>
            <person name="Spatafora J."/>
            <person name="Crous P."/>
            <person name="Grigoriev I."/>
        </authorList>
    </citation>
    <scope>NUCLEOTIDE SEQUENCE</scope>
    <source>
        <strain evidence="2">CBS 116435</strain>
    </source>
</reference>
<dbReference type="InterPro" id="IPR010995">
    <property type="entry name" value="DNA_repair_Rad51/TF_NusA_a-hlx"/>
</dbReference>
<dbReference type="GO" id="GO:0070192">
    <property type="term" value="P:chromosome organization involved in meiotic cell cycle"/>
    <property type="evidence" value="ECO:0007669"/>
    <property type="project" value="TreeGrafter"/>
</dbReference>
<dbReference type="GO" id="GO:0000166">
    <property type="term" value="F:nucleotide binding"/>
    <property type="evidence" value="ECO:0007669"/>
    <property type="project" value="InterPro"/>
</dbReference>
<dbReference type="GO" id="GO:0006312">
    <property type="term" value="P:mitotic recombination"/>
    <property type="evidence" value="ECO:0007669"/>
    <property type="project" value="TreeGrafter"/>
</dbReference>
<organism evidence="2 3">
    <name type="scientific">Polychaeton citri CBS 116435</name>
    <dbReference type="NCBI Taxonomy" id="1314669"/>
    <lineage>
        <taxon>Eukaryota</taxon>
        <taxon>Fungi</taxon>
        <taxon>Dikarya</taxon>
        <taxon>Ascomycota</taxon>
        <taxon>Pezizomycotina</taxon>
        <taxon>Dothideomycetes</taxon>
        <taxon>Dothideomycetidae</taxon>
        <taxon>Capnodiales</taxon>
        <taxon>Capnodiaceae</taxon>
        <taxon>Polychaeton</taxon>
    </lineage>
</organism>
<dbReference type="EMBL" id="MU003799">
    <property type="protein sequence ID" value="KAF2720467.1"/>
    <property type="molecule type" value="Genomic_DNA"/>
</dbReference>
<evidence type="ECO:0000313" key="3">
    <source>
        <dbReference type="Proteomes" id="UP000799441"/>
    </source>
</evidence>
<evidence type="ECO:0000313" key="2">
    <source>
        <dbReference type="EMBL" id="KAF2720467.1"/>
    </source>
</evidence>
<dbReference type="SUPFAM" id="SSF47794">
    <property type="entry name" value="Rad51 N-terminal domain-like"/>
    <property type="match status" value="1"/>
</dbReference>
<dbReference type="GO" id="GO:0042148">
    <property type="term" value="P:DNA strand invasion"/>
    <property type="evidence" value="ECO:0007669"/>
    <property type="project" value="TreeGrafter"/>
</dbReference>
<dbReference type="Pfam" id="PF14520">
    <property type="entry name" value="HHH_5"/>
    <property type="match status" value="1"/>
</dbReference>
<dbReference type="GO" id="GO:0003697">
    <property type="term" value="F:single-stranded DNA binding"/>
    <property type="evidence" value="ECO:0007669"/>
    <property type="project" value="TreeGrafter"/>
</dbReference>
<name>A0A9P4Q4K0_9PEZI</name>